<name>A0A367LS75_9HYPO</name>
<proteinExistence type="predicted"/>
<dbReference type="EMBL" id="LKCN02000001">
    <property type="protein sequence ID" value="RCI17261.1"/>
    <property type="molecule type" value="Genomic_DNA"/>
</dbReference>
<accession>A0A367LS75</accession>
<gene>
    <name evidence="1" type="ORF">L249_2850</name>
</gene>
<reference evidence="1 2" key="1">
    <citation type="journal article" date="2015" name="BMC Genomics">
        <title>Insights from the genome of Ophiocordyceps polyrhachis-furcata to pathogenicity and host specificity in insect fungi.</title>
        <authorList>
            <person name="Wichadakul D."/>
            <person name="Kobmoo N."/>
            <person name="Ingsriswang S."/>
            <person name="Tangphatsornruang S."/>
            <person name="Chantasingh D."/>
            <person name="Luangsa-ard J.J."/>
            <person name="Eurwilaichitr L."/>
        </authorList>
    </citation>
    <scope>NUCLEOTIDE SEQUENCE [LARGE SCALE GENOMIC DNA]</scope>
    <source>
        <strain evidence="1 2">BCC 54312</strain>
    </source>
</reference>
<comment type="caution">
    <text evidence="1">The sequence shown here is derived from an EMBL/GenBank/DDBJ whole genome shotgun (WGS) entry which is preliminary data.</text>
</comment>
<keyword evidence="2" id="KW-1185">Reference proteome</keyword>
<evidence type="ECO:0000313" key="2">
    <source>
        <dbReference type="Proteomes" id="UP000253664"/>
    </source>
</evidence>
<organism evidence="1 2">
    <name type="scientific">Ophiocordyceps polyrhachis-furcata BCC 54312</name>
    <dbReference type="NCBI Taxonomy" id="1330021"/>
    <lineage>
        <taxon>Eukaryota</taxon>
        <taxon>Fungi</taxon>
        <taxon>Dikarya</taxon>
        <taxon>Ascomycota</taxon>
        <taxon>Pezizomycotina</taxon>
        <taxon>Sordariomycetes</taxon>
        <taxon>Hypocreomycetidae</taxon>
        <taxon>Hypocreales</taxon>
        <taxon>Ophiocordycipitaceae</taxon>
        <taxon>Ophiocordyceps</taxon>
    </lineage>
</organism>
<evidence type="ECO:0000313" key="1">
    <source>
        <dbReference type="EMBL" id="RCI17261.1"/>
    </source>
</evidence>
<dbReference type="AlphaFoldDB" id="A0A367LS75"/>
<protein>
    <submittedName>
        <fullName evidence="1">Uncharacterized protein</fullName>
    </submittedName>
</protein>
<dbReference type="Proteomes" id="UP000253664">
    <property type="component" value="Unassembled WGS sequence"/>
</dbReference>
<sequence length="107" mass="11935">MTHYHYKLSRDTFFLSLRLPLLVKLPHSSTVKDLGITTGYNSELPRWIIIGIPTLKEAIRAGSEPMMRHASEATSELPQDISSGIPTLKEAIRAGSEPMMRDASEAR</sequence>